<comment type="similarity">
    <text evidence="1">Belongs to the ClpA/ClpB family.</text>
</comment>
<dbReference type="PANTHER" id="PTHR43572">
    <property type="entry name" value="CHAPERONE PROTEIN CLPD, CHLOROPLASTIC"/>
    <property type="match status" value="1"/>
</dbReference>
<keyword evidence="2 3" id="KW-0677">Repeat</keyword>
<evidence type="ECO:0000256" key="3">
    <source>
        <dbReference type="PROSITE-ProRule" id="PRU01251"/>
    </source>
</evidence>
<protein>
    <submittedName>
        <fullName evidence="7">Protein SMAX1-LIKE 3-like</fullName>
    </submittedName>
</protein>
<dbReference type="InterPro" id="IPR004176">
    <property type="entry name" value="Clp_R_N"/>
</dbReference>
<dbReference type="PANTHER" id="PTHR43572:SF31">
    <property type="entry name" value="PROTEIN SMAX1-LIKE 3"/>
    <property type="match status" value="1"/>
</dbReference>
<evidence type="ECO:0000256" key="1">
    <source>
        <dbReference type="ARBA" id="ARBA00008675"/>
    </source>
</evidence>
<feature type="compositionally biased region" description="Low complexity" evidence="4">
    <location>
        <begin position="496"/>
        <end position="505"/>
    </location>
</feature>
<reference evidence="7" key="1">
    <citation type="submission" date="2025-08" db="UniProtKB">
        <authorList>
            <consortium name="RefSeq"/>
        </authorList>
    </citation>
    <scope>IDENTIFICATION</scope>
</reference>
<dbReference type="Pfam" id="PF23569">
    <property type="entry name" value="NBD_SMAX1"/>
    <property type="match status" value="1"/>
</dbReference>
<name>A0AB40C1G0_DIOCR</name>
<organism evidence="6 7">
    <name type="scientific">Dioscorea cayennensis subsp. rotundata</name>
    <name type="common">White Guinea yam</name>
    <name type="synonym">Dioscorea rotundata</name>
    <dbReference type="NCBI Taxonomy" id="55577"/>
    <lineage>
        <taxon>Eukaryota</taxon>
        <taxon>Viridiplantae</taxon>
        <taxon>Streptophyta</taxon>
        <taxon>Embryophyta</taxon>
        <taxon>Tracheophyta</taxon>
        <taxon>Spermatophyta</taxon>
        <taxon>Magnoliopsida</taxon>
        <taxon>Liliopsida</taxon>
        <taxon>Dioscoreales</taxon>
        <taxon>Dioscoreaceae</taxon>
        <taxon>Dioscorea</taxon>
    </lineage>
</organism>
<dbReference type="PROSITE" id="PS51903">
    <property type="entry name" value="CLP_R"/>
    <property type="match status" value="1"/>
</dbReference>
<evidence type="ECO:0000256" key="2">
    <source>
        <dbReference type="ARBA" id="ARBA00022737"/>
    </source>
</evidence>
<dbReference type="InterPro" id="IPR051650">
    <property type="entry name" value="SL_signaling_regulator"/>
</dbReference>
<dbReference type="InterPro" id="IPR036628">
    <property type="entry name" value="Clp_N_dom_sf"/>
</dbReference>
<dbReference type="AlphaFoldDB" id="A0AB40C1G0"/>
<evidence type="ECO:0000259" key="5">
    <source>
        <dbReference type="PROSITE" id="PS51903"/>
    </source>
</evidence>
<gene>
    <name evidence="7" type="primary">LOC120270593</name>
</gene>
<dbReference type="InterPro" id="IPR027417">
    <property type="entry name" value="P-loop_NTPase"/>
</dbReference>
<feature type="compositionally biased region" description="Low complexity" evidence="4">
    <location>
        <begin position="193"/>
        <end position="215"/>
    </location>
</feature>
<evidence type="ECO:0000313" key="6">
    <source>
        <dbReference type="Proteomes" id="UP001515500"/>
    </source>
</evidence>
<dbReference type="RefSeq" id="XP_039133582.1">
    <property type="nucleotide sequence ID" value="XM_039277648.1"/>
</dbReference>
<proteinExistence type="inferred from homology"/>
<dbReference type="Gene3D" id="3.40.50.300">
    <property type="entry name" value="P-loop containing nucleotide triphosphate hydrolases"/>
    <property type="match status" value="1"/>
</dbReference>
<dbReference type="Gene3D" id="1.10.1780.10">
    <property type="entry name" value="Clp, N-terminal domain"/>
    <property type="match status" value="1"/>
</dbReference>
<dbReference type="Pfam" id="PF02861">
    <property type="entry name" value="Clp_N"/>
    <property type="match status" value="1"/>
</dbReference>
<keyword evidence="6" id="KW-1185">Reference proteome</keyword>
<dbReference type="SUPFAM" id="SSF81923">
    <property type="entry name" value="Double Clp-N motif"/>
    <property type="match status" value="1"/>
</dbReference>
<feature type="region of interest" description="Disordered" evidence="4">
    <location>
        <begin position="484"/>
        <end position="506"/>
    </location>
</feature>
<sequence>MRAGGCTVQQALTPEAAYIVKQAVNLARRRGHAQVTPLHVANAMLSSTTSLLRAACLQSKSHPLQCKALELCFNVALNRLPASSSSGPMLGPHHHHQPPSLSNALVAAFKRAQAHQRRGSIETQQQPLLAVKIELEQLIISILDDPSVSRVMREAGFSSTQVKSNVEQAVSLDVSSSPTSSNPNPNPNKPKDISSSSTTITATTTTTTSSSSLLTASPVRSEDVGAVIQSLVSKRRTSVVFVGECLTITEGVVRGVMDRVEKQDVPETLRNLQFITLPLFSFANMCRDEVEKKMVELQCVVRACCAGRGVVLYLGDLKWAADYREKTGRSTTSSYTYCPVEHVTMEIGRLVCGGINNYINGVSGGHEARFWLMGIATYQTYMKCRAGQLPLETLWGLQPLIVPAGSLGLSLNYDSCNSQNQQMKSKKNGDAASFWTLVDDGAGDQLNCCTDYSVKFESTDSQSRSRSRSQSRADISSTSLPSWLQQYKEESKRSETTTTTTTTTTNDQDCNNVQVFKWINSTSSSHKLHRQHPSEMTIHFASASLSSSSISSHGHHYSLQKTNPHHQIWSSETMNECLELNSTSFPHVSITIPNNPNSASSSDTMEMDQLSGKFKELNAGNLKTLCNALERKVSWQKGIIPDIASTILQCRSGMMRRDRSRMHKEETWLFFQGGDEEGKIRIARELASLVFDSSTNLVTISLSNFSSTRSGSSDDLRNKRSRSQESHSYLEKFFDSVRYNPHRVFLLEDIEQVDYNSQMGIKTVIETGKVQSSCGDDVCVSDAIVILSCVSFDSRSRACSPPVRHKSDSEEEKDDDCEKDVVGSSICLDLNLCAGDEEDGGDSFLDDVGLLESVDRSCFFQLPEDL</sequence>
<dbReference type="InterPro" id="IPR058680">
    <property type="entry name" value="NBD_SMAX1-like"/>
</dbReference>
<dbReference type="Proteomes" id="UP001515500">
    <property type="component" value="Chromosome 10"/>
</dbReference>
<feature type="region of interest" description="Disordered" evidence="4">
    <location>
        <begin position="168"/>
        <end position="215"/>
    </location>
</feature>
<dbReference type="GeneID" id="120270593"/>
<evidence type="ECO:0000256" key="4">
    <source>
        <dbReference type="SAM" id="MobiDB-lite"/>
    </source>
</evidence>
<feature type="domain" description="Clp R" evidence="5">
    <location>
        <begin position="8"/>
        <end position="173"/>
    </location>
</feature>
<evidence type="ECO:0000313" key="7">
    <source>
        <dbReference type="RefSeq" id="XP_039133582.1"/>
    </source>
</evidence>
<accession>A0AB40C1G0</accession>